<dbReference type="EMBL" id="AMXD01000052">
    <property type="protein sequence ID" value="ENO85550.1"/>
    <property type="molecule type" value="Genomic_DNA"/>
</dbReference>
<evidence type="ECO:0000313" key="1">
    <source>
        <dbReference type="EMBL" id="ENO85550.1"/>
    </source>
</evidence>
<name>N6Y1Y3_THASP</name>
<dbReference type="AlphaFoldDB" id="N6Y1Y3"/>
<dbReference type="Proteomes" id="UP000013042">
    <property type="component" value="Unassembled WGS sequence"/>
</dbReference>
<comment type="caution">
    <text evidence="1">The sequence shown here is derived from an EMBL/GenBank/DDBJ whole genome shotgun (WGS) entry which is preliminary data.</text>
</comment>
<evidence type="ECO:0000313" key="2">
    <source>
        <dbReference type="Proteomes" id="UP000013042"/>
    </source>
</evidence>
<protein>
    <submittedName>
        <fullName evidence="1">Uncharacterized protein</fullName>
    </submittedName>
</protein>
<sequence>MNTPKTAARILKLEAQINALAQAWLHLAATVEIECGAELAGMESAMQRRHWPHDGEIDLEARQVMRWLCRELVAARAVRQARARDAAGGAEDEAW</sequence>
<gene>
    <name evidence="1" type="ORF">C665_10077</name>
</gene>
<proteinExistence type="predicted"/>
<accession>N6Y1Y3</accession>
<organism evidence="1 2">
    <name type="scientific">Thauera aminoaromatica S2</name>
    <dbReference type="NCBI Taxonomy" id="1234381"/>
    <lineage>
        <taxon>Bacteria</taxon>
        <taxon>Pseudomonadati</taxon>
        <taxon>Pseudomonadota</taxon>
        <taxon>Betaproteobacteria</taxon>
        <taxon>Rhodocyclales</taxon>
        <taxon>Zoogloeaceae</taxon>
        <taxon>Thauera</taxon>
    </lineage>
</organism>
<reference evidence="1 2" key="1">
    <citation type="submission" date="2012-09" db="EMBL/GenBank/DDBJ databases">
        <title>Draft Genome Sequences of 6 Strains from Genus Thauera.</title>
        <authorList>
            <person name="Liu B."/>
            <person name="Shapleigh J.P."/>
            <person name="Frostegard A.H."/>
        </authorList>
    </citation>
    <scope>NUCLEOTIDE SEQUENCE [LARGE SCALE GENOMIC DNA]</scope>
    <source>
        <strain evidence="1 2">S2</strain>
    </source>
</reference>
<dbReference type="RefSeq" id="WP_004307554.1">
    <property type="nucleotide sequence ID" value="NZ_AMXD01000052.1"/>
</dbReference>